<evidence type="ECO:0000313" key="3">
    <source>
        <dbReference type="Proteomes" id="UP000515211"/>
    </source>
</evidence>
<name>A0A6P5MAX1_ARADU</name>
<feature type="domain" description="MULE transposase" evidence="2">
    <location>
        <begin position="188"/>
        <end position="236"/>
    </location>
</feature>
<keyword evidence="3" id="KW-1185">Reference proteome</keyword>
<gene>
    <name evidence="4" type="primary">LOC110273605</name>
</gene>
<evidence type="ECO:0000259" key="1">
    <source>
        <dbReference type="Pfam" id="PF03108"/>
    </source>
</evidence>
<dbReference type="Pfam" id="PF03108">
    <property type="entry name" value="DBD_Tnp_Mut"/>
    <property type="match status" value="1"/>
</dbReference>
<dbReference type="PANTHER" id="PTHR31973">
    <property type="entry name" value="POLYPROTEIN, PUTATIVE-RELATED"/>
    <property type="match status" value="1"/>
</dbReference>
<dbReference type="Proteomes" id="UP000515211">
    <property type="component" value="Chromosome 7"/>
</dbReference>
<proteinExistence type="predicted"/>
<dbReference type="KEGG" id="adu:110273605"/>
<dbReference type="AlphaFoldDB" id="A0A6P5MAX1"/>
<dbReference type="InterPro" id="IPR018289">
    <property type="entry name" value="MULE_transposase_dom"/>
</dbReference>
<reference evidence="4" key="2">
    <citation type="submission" date="2025-08" db="UniProtKB">
        <authorList>
            <consortium name="RefSeq"/>
        </authorList>
    </citation>
    <scope>IDENTIFICATION</scope>
    <source>
        <tissue evidence="4">Whole plant</tissue>
    </source>
</reference>
<evidence type="ECO:0000259" key="2">
    <source>
        <dbReference type="Pfam" id="PF10551"/>
    </source>
</evidence>
<sequence length="256" mass="29560">METFKKALKDYFVFEEKDVLYIKNEKHRLRAACAAEDCPWLIFTSWNSASRCFQVKTLINEHTCARDYGSNMTDRGWVTSKLIKRLLIHPDMKPRQATDHMIEEYNVQLNHRMIARALKVDREVVIGNARAQYEKVRNYLSEIHRSNPRSTALMETIPQPEALPLFDRLYISLDASKKGFIQGCRPLIGLDGCFLKGCYGGQLLSAVGQDANNHFFVIAYAVVPNECKDTWKWFLTLLQDDLGLVTHHGWNFISDQ</sequence>
<dbReference type="Pfam" id="PF10551">
    <property type="entry name" value="MULE"/>
    <property type="match status" value="1"/>
</dbReference>
<dbReference type="RefSeq" id="XP_020982459.1">
    <property type="nucleotide sequence ID" value="XM_021126800.1"/>
</dbReference>
<accession>A0A6P5MAX1</accession>
<dbReference type="InterPro" id="IPR004332">
    <property type="entry name" value="Transposase_MuDR"/>
</dbReference>
<dbReference type="GeneID" id="110273605"/>
<reference evidence="3" key="1">
    <citation type="journal article" date="2016" name="Nat. Genet.">
        <title>The genome sequences of Arachis duranensis and Arachis ipaensis, the diploid ancestors of cultivated peanut.</title>
        <authorList>
            <person name="Bertioli D.J."/>
            <person name="Cannon S.B."/>
            <person name="Froenicke L."/>
            <person name="Huang G."/>
            <person name="Farmer A.D."/>
            <person name="Cannon E.K."/>
            <person name="Liu X."/>
            <person name="Gao D."/>
            <person name="Clevenger J."/>
            <person name="Dash S."/>
            <person name="Ren L."/>
            <person name="Moretzsohn M.C."/>
            <person name="Shirasawa K."/>
            <person name="Huang W."/>
            <person name="Vidigal B."/>
            <person name="Abernathy B."/>
            <person name="Chu Y."/>
            <person name="Niederhuth C.E."/>
            <person name="Umale P."/>
            <person name="Araujo A.C."/>
            <person name="Kozik A."/>
            <person name="Kim K.D."/>
            <person name="Burow M.D."/>
            <person name="Varshney R.K."/>
            <person name="Wang X."/>
            <person name="Zhang X."/>
            <person name="Barkley N."/>
            <person name="Guimaraes P.M."/>
            <person name="Isobe S."/>
            <person name="Guo B."/>
            <person name="Liao B."/>
            <person name="Stalker H.T."/>
            <person name="Schmitz R.J."/>
            <person name="Scheffler B.E."/>
            <person name="Leal-Bertioli S.C."/>
            <person name="Xun X."/>
            <person name="Jackson S.A."/>
            <person name="Michelmore R."/>
            <person name="Ozias-Akins P."/>
        </authorList>
    </citation>
    <scope>NUCLEOTIDE SEQUENCE [LARGE SCALE GENOMIC DNA]</scope>
    <source>
        <strain evidence="3">cv. V14167</strain>
    </source>
</reference>
<evidence type="ECO:0000313" key="4">
    <source>
        <dbReference type="RefSeq" id="XP_020982459.1"/>
    </source>
</evidence>
<dbReference type="PANTHER" id="PTHR31973:SF187">
    <property type="entry name" value="MUTATOR TRANSPOSASE MUDRA PROTEIN"/>
    <property type="match status" value="1"/>
</dbReference>
<organism evidence="3 4">
    <name type="scientific">Arachis duranensis</name>
    <name type="common">Wild peanut</name>
    <dbReference type="NCBI Taxonomy" id="130453"/>
    <lineage>
        <taxon>Eukaryota</taxon>
        <taxon>Viridiplantae</taxon>
        <taxon>Streptophyta</taxon>
        <taxon>Embryophyta</taxon>
        <taxon>Tracheophyta</taxon>
        <taxon>Spermatophyta</taxon>
        <taxon>Magnoliopsida</taxon>
        <taxon>eudicotyledons</taxon>
        <taxon>Gunneridae</taxon>
        <taxon>Pentapetalae</taxon>
        <taxon>rosids</taxon>
        <taxon>fabids</taxon>
        <taxon>Fabales</taxon>
        <taxon>Fabaceae</taxon>
        <taxon>Papilionoideae</taxon>
        <taxon>50 kb inversion clade</taxon>
        <taxon>dalbergioids sensu lato</taxon>
        <taxon>Dalbergieae</taxon>
        <taxon>Pterocarpus clade</taxon>
        <taxon>Arachis</taxon>
    </lineage>
</organism>
<feature type="domain" description="Transposase MuDR plant" evidence="1">
    <location>
        <begin position="2"/>
        <end position="55"/>
    </location>
</feature>
<protein>
    <submittedName>
        <fullName evidence="4">Uncharacterized protein LOC110273605</fullName>
    </submittedName>
</protein>